<organism evidence="3 4">
    <name type="scientific">Brassicogethes aeneus</name>
    <name type="common">Rape pollen beetle</name>
    <name type="synonym">Meligethes aeneus</name>
    <dbReference type="NCBI Taxonomy" id="1431903"/>
    <lineage>
        <taxon>Eukaryota</taxon>
        <taxon>Metazoa</taxon>
        <taxon>Ecdysozoa</taxon>
        <taxon>Arthropoda</taxon>
        <taxon>Hexapoda</taxon>
        <taxon>Insecta</taxon>
        <taxon>Pterygota</taxon>
        <taxon>Neoptera</taxon>
        <taxon>Endopterygota</taxon>
        <taxon>Coleoptera</taxon>
        <taxon>Polyphaga</taxon>
        <taxon>Cucujiformia</taxon>
        <taxon>Nitidulidae</taxon>
        <taxon>Meligethinae</taxon>
        <taxon>Brassicogethes</taxon>
    </lineage>
</organism>
<evidence type="ECO:0000256" key="2">
    <source>
        <dbReference type="ARBA" id="ARBA00023002"/>
    </source>
</evidence>
<keyword evidence="4" id="KW-1185">Reference proteome</keyword>
<dbReference type="InterPro" id="IPR043143">
    <property type="entry name" value="Mal/L-sulf/L-lact_DH-like_NADP"/>
</dbReference>
<keyword evidence="2" id="KW-0560">Oxidoreductase</keyword>
<dbReference type="PANTHER" id="PTHR11091:SF0">
    <property type="entry name" value="MALATE DEHYDROGENASE"/>
    <property type="match status" value="1"/>
</dbReference>
<dbReference type="SUPFAM" id="SSF89733">
    <property type="entry name" value="L-sulfolactate dehydrogenase-like"/>
    <property type="match status" value="2"/>
</dbReference>
<dbReference type="InterPro" id="IPR003767">
    <property type="entry name" value="Malate/L-lactate_DH-like"/>
</dbReference>
<comment type="similarity">
    <text evidence="1">Belongs to the LDH2/MDH2 oxidoreductase family.</text>
</comment>
<evidence type="ECO:0008006" key="5">
    <source>
        <dbReference type="Google" id="ProtNLM"/>
    </source>
</evidence>
<dbReference type="Gene3D" id="1.10.1530.10">
    <property type="match status" value="3"/>
</dbReference>
<sequence>MASRTLLRNVASTNQHYFHLSLHTKSISNSKYIYSQKAKMSSSESATHELTTQIEEARRFMIDCFRAVGTPQDNAEIVADNLIEADHRGHYSHGMNRLEMYINDIQGGECDPTVKPTVIKESVATAFCNGNNGLGAVVGKMCMDIAIAKASTAGIGISALGTNPISLGAPANCGDSFVLDMATTAVAVGKIELAKRKGTKLPSGWAINNEGNIESDPAIAYDARKLMPLGGAEETSGYKGYGLGALVEVLCGILGGSAFGPNIRKWGEHGKPANLGNCFIAINPNNFADGFEDRMSSLLNHLRSMEPADPSKPVLVAGDPEIIHMEKVKIDGGLRYVKNQHDTNSKLATKLGVKPMKTLFDKQCDDKKNDEDKTPIFKVSEVERFVRDCCLKSGCSDDNANDMGKLLIMADRMGIKTHGLNRLGRYLFKKILNFLNKRFLEMYLGEVSSGMCDGQAKPSILKETPATALIDGHNGLGHIIGKFAMEVAIKKCREEGVGMTSCFDGNHYGVAGVYTLQAIDCGYIGFSFTNTSPLVVPHGAKERALGTNPFTIGGPAGCSDRFNVDVSSSGVAVGKVEVKKKLGQPVPVGWAINPDGSPATDPDSIIKDTRLLALGSPEFGQKGYGLGALNGPFIKPFKSTERKSNLGYTFIAINPDMFAPDFQKRFEDYLKYIRCMPPIDPKFPVMVAGDMESNAMKETDLSGHLDYNPAQIQICQNLAKKLGVAPMKPSGYKD</sequence>
<dbReference type="Gene3D" id="3.30.1370.60">
    <property type="entry name" value="Hypothetical oxidoreductase yiak, domain 2"/>
    <property type="match status" value="3"/>
</dbReference>
<evidence type="ECO:0000256" key="1">
    <source>
        <dbReference type="ARBA" id="ARBA00006056"/>
    </source>
</evidence>
<gene>
    <name evidence="3" type="ORF">MELIAE_LOCUS3275</name>
</gene>
<dbReference type="PANTHER" id="PTHR11091">
    <property type="entry name" value="OXIDOREDUCTASE-RELATED"/>
    <property type="match status" value="1"/>
</dbReference>
<accession>A0A9P0AWK0</accession>
<dbReference type="AlphaFoldDB" id="A0A9P0AWK0"/>
<dbReference type="Proteomes" id="UP001154078">
    <property type="component" value="Chromosome 2"/>
</dbReference>
<reference evidence="3" key="1">
    <citation type="submission" date="2021-12" db="EMBL/GenBank/DDBJ databases">
        <authorList>
            <person name="King R."/>
        </authorList>
    </citation>
    <scope>NUCLEOTIDE SEQUENCE</scope>
</reference>
<name>A0A9P0AWK0_BRAAE</name>
<dbReference type="Pfam" id="PF02615">
    <property type="entry name" value="Ldh_2"/>
    <property type="match status" value="2"/>
</dbReference>
<dbReference type="EMBL" id="OV121133">
    <property type="protein sequence ID" value="CAH0550470.1"/>
    <property type="molecule type" value="Genomic_DNA"/>
</dbReference>
<dbReference type="OrthoDB" id="7881616at2759"/>
<evidence type="ECO:0000313" key="4">
    <source>
        <dbReference type="Proteomes" id="UP001154078"/>
    </source>
</evidence>
<dbReference type="InterPro" id="IPR036111">
    <property type="entry name" value="Mal/L-sulfo/L-lacto_DH-like_sf"/>
</dbReference>
<evidence type="ECO:0000313" key="3">
    <source>
        <dbReference type="EMBL" id="CAH0550470.1"/>
    </source>
</evidence>
<dbReference type="InterPro" id="IPR043144">
    <property type="entry name" value="Mal/L-sulf/L-lact_DH-like_ah"/>
</dbReference>
<protein>
    <recommendedName>
        <fullName evidence="5">Malate dehydrogenase</fullName>
    </recommendedName>
</protein>
<proteinExistence type="inferred from homology"/>
<dbReference type="GO" id="GO:0016491">
    <property type="term" value="F:oxidoreductase activity"/>
    <property type="evidence" value="ECO:0007669"/>
    <property type="project" value="UniProtKB-KW"/>
</dbReference>